<dbReference type="EMBL" id="JANHOG010000771">
    <property type="protein sequence ID" value="KAJ3551653.1"/>
    <property type="molecule type" value="Genomic_DNA"/>
</dbReference>
<name>A0ACC1T350_9APHY</name>
<evidence type="ECO:0000313" key="1">
    <source>
        <dbReference type="EMBL" id="KAJ3551653.1"/>
    </source>
</evidence>
<reference evidence="1" key="1">
    <citation type="submission" date="2022-07" db="EMBL/GenBank/DDBJ databases">
        <title>Genome Sequence of Phlebia brevispora.</title>
        <authorList>
            <person name="Buettner E."/>
        </authorList>
    </citation>
    <scope>NUCLEOTIDE SEQUENCE</scope>
    <source>
        <strain evidence="1">MPL23</strain>
    </source>
</reference>
<evidence type="ECO:0000313" key="2">
    <source>
        <dbReference type="Proteomes" id="UP001148662"/>
    </source>
</evidence>
<sequence>MAEEKDTPQPSLSDASSLEKKSEVNDATLPPPPPPIEPVDRTELLNRARAFLSSPQVMHEDLMAKRRFLAEKGLDNTEIEALLQEQPPLIPPRTYPQPPPSNIPNLLTGVLRIISWIAGGSVVLLLAYFRYIYPRLNQTFQARLALRNHQKDLLARFTESLTITKQIQNETFAVLPQPHPYKETPQFAICHTTDDIISLVEDSHDIPGPSLLRCTIEELGLKGQKATTEAIFQHVESKFPWIQSQEEPQNEAKLWHILSDTALFESQEVDGLNIWSYRPPPIPSPPPLVMSLQALDKALPETRPNESVLQKTLQTLSDFTGYIASQTYTSPFYYGITSALTSEEEEIRREIRALKGLVLNRRSFMPPRPPMTPPAVSQNTPQ</sequence>
<gene>
    <name evidence="1" type="ORF">NM688_g4582</name>
</gene>
<keyword evidence="2" id="KW-1185">Reference proteome</keyword>
<dbReference type="Proteomes" id="UP001148662">
    <property type="component" value="Unassembled WGS sequence"/>
</dbReference>
<accession>A0ACC1T350</accession>
<protein>
    <submittedName>
        <fullName evidence="1">Uncharacterized protein</fullName>
    </submittedName>
</protein>
<proteinExistence type="predicted"/>
<organism evidence="1 2">
    <name type="scientific">Phlebia brevispora</name>
    <dbReference type="NCBI Taxonomy" id="194682"/>
    <lineage>
        <taxon>Eukaryota</taxon>
        <taxon>Fungi</taxon>
        <taxon>Dikarya</taxon>
        <taxon>Basidiomycota</taxon>
        <taxon>Agaricomycotina</taxon>
        <taxon>Agaricomycetes</taxon>
        <taxon>Polyporales</taxon>
        <taxon>Meruliaceae</taxon>
        <taxon>Phlebia</taxon>
    </lineage>
</organism>
<comment type="caution">
    <text evidence="1">The sequence shown here is derived from an EMBL/GenBank/DDBJ whole genome shotgun (WGS) entry which is preliminary data.</text>
</comment>